<evidence type="ECO:0000256" key="5">
    <source>
        <dbReference type="ARBA" id="ARBA00022984"/>
    </source>
</evidence>
<sequence>MVKALFVSLLAATTLLSSEVLTLYKSGGKKLLDSQMNTPTYWSGTLFNKDLRFGYFERAFSLLACSKEKGSLELYTPDAQKRFSLKKRYSAFTGKNAGDKRVEGDLKTPIGIYTLTEKKRRVDPFYGPMAFVTSYPNLYDRIRGKNGDGIWVHGVPLSGSRDPFTKGCIAINNNDLIQLDQSINPSNTLLIIDSSLKQWVKPAAYSAILAGLYQWKYAWTYNDLDSYISNYDTSFKRYDGMSFAQFKAYKERIFSKNETKNITLDSLNIIPYPGEKQNLFWVTFNQLYVSDSHRFEGEKSLLIRLNANQSISILTEE</sequence>
<keyword evidence="6 7" id="KW-0961">Cell wall biogenesis/degradation</keyword>
<dbReference type="Gene3D" id="2.40.440.10">
    <property type="entry name" value="L,D-transpeptidase catalytic domain-like"/>
    <property type="match status" value="1"/>
</dbReference>
<dbReference type="SUPFAM" id="SSF54427">
    <property type="entry name" value="NTF2-like"/>
    <property type="match status" value="1"/>
</dbReference>
<feature type="active site" description="Nucleophile" evidence="7">
    <location>
        <position position="168"/>
    </location>
</feature>
<dbReference type="GO" id="GO:0071555">
    <property type="term" value="P:cell wall organization"/>
    <property type="evidence" value="ECO:0007669"/>
    <property type="project" value="UniProtKB-UniRule"/>
</dbReference>
<accession>A0A2D3WKF3</accession>
<evidence type="ECO:0000313" key="10">
    <source>
        <dbReference type="Proteomes" id="UP000228859"/>
    </source>
</evidence>
<dbReference type="GO" id="GO:0009252">
    <property type="term" value="P:peptidoglycan biosynthetic process"/>
    <property type="evidence" value="ECO:0007669"/>
    <property type="project" value="UniProtKB-UniPathway"/>
</dbReference>
<dbReference type="UniPathway" id="UPA00219"/>
<dbReference type="PANTHER" id="PTHR36699:SF1">
    <property type="entry name" value="L,D-TRANSPEPTIDASE YAFK-RELATED"/>
    <property type="match status" value="1"/>
</dbReference>
<dbReference type="InterPro" id="IPR005490">
    <property type="entry name" value="LD_TPept_cat_dom"/>
</dbReference>
<feature type="domain" description="L,D-TPase catalytic" evidence="8">
    <location>
        <begin position="61"/>
        <end position="192"/>
    </location>
</feature>
<dbReference type="GO" id="GO:0016740">
    <property type="term" value="F:transferase activity"/>
    <property type="evidence" value="ECO:0007669"/>
    <property type="project" value="UniProtKB-KW"/>
</dbReference>
<comment type="pathway">
    <text evidence="1 7">Cell wall biogenesis; peptidoglycan biosynthesis.</text>
</comment>
<dbReference type="PANTHER" id="PTHR36699">
    <property type="entry name" value="LD-TRANSPEPTIDASE"/>
    <property type="match status" value="1"/>
</dbReference>
<dbReference type="InterPro" id="IPR032710">
    <property type="entry name" value="NTF2-like_dom_sf"/>
</dbReference>
<dbReference type="Pfam" id="PF03734">
    <property type="entry name" value="YkuD"/>
    <property type="match status" value="1"/>
</dbReference>
<dbReference type="GO" id="GO:0008360">
    <property type="term" value="P:regulation of cell shape"/>
    <property type="evidence" value="ECO:0007669"/>
    <property type="project" value="UniProtKB-UniRule"/>
</dbReference>
<gene>
    <name evidence="9" type="ORF">CFH83_04125</name>
</gene>
<feature type="active site" description="Proton donor/acceptor" evidence="7">
    <location>
        <position position="153"/>
    </location>
</feature>
<comment type="caution">
    <text evidence="9">The sequence shown here is derived from an EMBL/GenBank/DDBJ whole genome shotgun (WGS) entry which is preliminary data.</text>
</comment>
<comment type="similarity">
    <text evidence="2">Belongs to the YkuD family.</text>
</comment>
<name>A0A2D3WKF3_9BACT</name>
<dbReference type="CDD" id="cd16913">
    <property type="entry name" value="YkuD_like"/>
    <property type="match status" value="1"/>
</dbReference>
<dbReference type="AlphaFoldDB" id="A0A2D3WKF3"/>
<reference evidence="9 10" key="1">
    <citation type="journal article" date="2017" name="Front. Microbiol.">
        <title>Comparative Genomic Analysis of the Class Epsilonproteobacteria and Proposed Reclassification to Epsilonbacteraeota (phyl. nov.).</title>
        <authorList>
            <person name="Waite D.W."/>
            <person name="Vanwonterghem I."/>
            <person name="Rinke C."/>
            <person name="Parks D.H."/>
            <person name="Zhang Y."/>
            <person name="Takai K."/>
            <person name="Sievert S.M."/>
            <person name="Simon J."/>
            <person name="Campbell B.J."/>
            <person name="Hanson T.E."/>
            <person name="Woyke T."/>
            <person name="Klotz M.G."/>
            <person name="Hugenholtz P."/>
        </authorList>
    </citation>
    <scope>NUCLEOTIDE SEQUENCE [LARGE SCALE GENOMIC DNA]</scope>
    <source>
        <strain evidence="9">UBA12443</strain>
    </source>
</reference>
<dbReference type="RefSeq" id="WP_294893377.1">
    <property type="nucleotide sequence ID" value="NZ_DLUI01000062.1"/>
</dbReference>
<dbReference type="Pfam" id="PF24125">
    <property type="entry name" value="Cds6_C"/>
    <property type="match status" value="1"/>
</dbReference>
<evidence type="ECO:0000256" key="6">
    <source>
        <dbReference type="ARBA" id="ARBA00023316"/>
    </source>
</evidence>
<dbReference type="EMBL" id="DLUI01000062">
    <property type="protein sequence ID" value="DAB38786.1"/>
    <property type="molecule type" value="Genomic_DNA"/>
</dbReference>
<dbReference type="InterPro" id="IPR038063">
    <property type="entry name" value="Transpep_catalytic_dom"/>
</dbReference>
<evidence type="ECO:0000259" key="8">
    <source>
        <dbReference type="PROSITE" id="PS52029"/>
    </source>
</evidence>
<keyword evidence="3" id="KW-0808">Transferase</keyword>
<dbReference type="InterPro" id="IPR056203">
    <property type="entry name" value="Cds6_C"/>
</dbReference>
<dbReference type="GO" id="GO:0004180">
    <property type="term" value="F:carboxypeptidase activity"/>
    <property type="evidence" value="ECO:0007669"/>
    <property type="project" value="UniProtKB-ARBA"/>
</dbReference>
<keyword evidence="5 7" id="KW-0573">Peptidoglycan synthesis</keyword>
<keyword evidence="4 7" id="KW-0133">Cell shape</keyword>
<evidence type="ECO:0000256" key="2">
    <source>
        <dbReference type="ARBA" id="ARBA00005992"/>
    </source>
</evidence>
<evidence type="ECO:0000256" key="7">
    <source>
        <dbReference type="PROSITE-ProRule" id="PRU01373"/>
    </source>
</evidence>
<evidence type="ECO:0000256" key="3">
    <source>
        <dbReference type="ARBA" id="ARBA00022679"/>
    </source>
</evidence>
<dbReference type="SUPFAM" id="SSF141523">
    <property type="entry name" value="L,D-transpeptidase catalytic domain-like"/>
    <property type="match status" value="1"/>
</dbReference>
<protein>
    <recommendedName>
        <fullName evidence="8">L,D-TPase catalytic domain-containing protein</fullName>
    </recommendedName>
</protein>
<proteinExistence type="inferred from homology"/>
<evidence type="ECO:0000256" key="4">
    <source>
        <dbReference type="ARBA" id="ARBA00022960"/>
    </source>
</evidence>
<evidence type="ECO:0000256" key="1">
    <source>
        <dbReference type="ARBA" id="ARBA00004752"/>
    </source>
</evidence>
<organism evidence="9 10">
    <name type="scientific">Sulfuricurvum kujiense</name>
    <dbReference type="NCBI Taxonomy" id="148813"/>
    <lineage>
        <taxon>Bacteria</taxon>
        <taxon>Pseudomonadati</taxon>
        <taxon>Campylobacterota</taxon>
        <taxon>Epsilonproteobacteria</taxon>
        <taxon>Campylobacterales</taxon>
        <taxon>Sulfurimonadaceae</taxon>
        <taxon>Sulfuricurvum</taxon>
    </lineage>
</organism>
<dbReference type="Proteomes" id="UP000228859">
    <property type="component" value="Unassembled WGS sequence"/>
</dbReference>
<evidence type="ECO:0000313" key="9">
    <source>
        <dbReference type="EMBL" id="DAB38786.1"/>
    </source>
</evidence>
<dbReference type="PROSITE" id="PS52029">
    <property type="entry name" value="LD_TPASE"/>
    <property type="match status" value="1"/>
</dbReference>